<keyword evidence="4" id="KW-1185">Reference proteome</keyword>
<dbReference type="SUPFAM" id="SSF100879">
    <property type="entry name" value="Lesion bypass DNA polymerase (Y-family), little finger domain"/>
    <property type="match status" value="1"/>
</dbReference>
<dbReference type="InterPro" id="IPR043128">
    <property type="entry name" value="Rev_trsase/Diguanyl_cyclase"/>
</dbReference>
<dbReference type="Gene3D" id="3.40.1170.60">
    <property type="match status" value="1"/>
</dbReference>
<dbReference type="PANTHER" id="PTHR11076:SF33">
    <property type="entry name" value="DNA POLYMERASE KAPPA"/>
    <property type="match status" value="1"/>
</dbReference>
<dbReference type="PANTHER" id="PTHR11076">
    <property type="entry name" value="DNA REPAIR POLYMERASE UMUC / TRANSFERASE FAMILY MEMBER"/>
    <property type="match status" value="1"/>
</dbReference>
<dbReference type="InterPro" id="IPR043502">
    <property type="entry name" value="DNA/RNA_pol_sf"/>
</dbReference>
<reference evidence="3" key="1">
    <citation type="submission" date="2023-07" db="EMBL/GenBank/DDBJ databases">
        <authorList>
            <consortium name="AG Swart"/>
            <person name="Singh M."/>
            <person name="Singh A."/>
            <person name="Seah K."/>
            <person name="Emmerich C."/>
        </authorList>
    </citation>
    <scope>NUCLEOTIDE SEQUENCE</scope>
    <source>
        <strain evidence="3">DP1</strain>
    </source>
</reference>
<evidence type="ECO:0000259" key="2">
    <source>
        <dbReference type="PROSITE" id="PS50173"/>
    </source>
</evidence>
<dbReference type="InterPro" id="IPR001126">
    <property type="entry name" value="UmuC"/>
</dbReference>
<dbReference type="GO" id="GO:0003887">
    <property type="term" value="F:DNA-directed DNA polymerase activity"/>
    <property type="evidence" value="ECO:0007669"/>
    <property type="project" value="TreeGrafter"/>
</dbReference>
<dbReference type="Pfam" id="PF11799">
    <property type="entry name" value="IMS_C"/>
    <property type="match status" value="1"/>
</dbReference>
<dbReference type="InterPro" id="IPR017961">
    <property type="entry name" value="DNA_pol_Y-fam_little_finger"/>
</dbReference>
<evidence type="ECO:0000256" key="1">
    <source>
        <dbReference type="SAM" id="Coils"/>
    </source>
</evidence>
<dbReference type="Gene3D" id="3.30.70.270">
    <property type="match status" value="1"/>
</dbReference>
<dbReference type="GO" id="GO:0006281">
    <property type="term" value="P:DNA repair"/>
    <property type="evidence" value="ECO:0007669"/>
    <property type="project" value="InterPro"/>
</dbReference>
<comment type="caution">
    <text evidence="3">The sequence shown here is derived from an EMBL/GenBank/DDBJ whole genome shotgun (WGS) entry which is preliminary data.</text>
</comment>
<dbReference type="Gene3D" id="3.30.1490.100">
    <property type="entry name" value="DNA polymerase, Y-family, little finger domain"/>
    <property type="match status" value="1"/>
</dbReference>
<dbReference type="SUPFAM" id="SSF56672">
    <property type="entry name" value="DNA/RNA polymerases"/>
    <property type="match status" value="1"/>
</dbReference>
<dbReference type="GO" id="GO:0042276">
    <property type="term" value="P:error-prone translesion synthesis"/>
    <property type="evidence" value="ECO:0007669"/>
    <property type="project" value="TreeGrafter"/>
</dbReference>
<dbReference type="Proteomes" id="UP001295684">
    <property type="component" value="Unassembled WGS sequence"/>
</dbReference>
<gene>
    <name evidence="3" type="ORF">ECRASSUSDP1_LOCUS908</name>
</gene>
<keyword evidence="1" id="KW-0175">Coiled coil</keyword>
<evidence type="ECO:0000313" key="4">
    <source>
        <dbReference type="Proteomes" id="UP001295684"/>
    </source>
</evidence>
<dbReference type="EMBL" id="CAMPGE010000855">
    <property type="protein sequence ID" value="CAI2359616.1"/>
    <property type="molecule type" value="Genomic_DNA"/>
</dbReference>
<dbReference type="AlphaFoldDB" id="A0AAD1U045"/>
<dbReference type="InterPro" id="IPR036775">
    <property type="entry name" value="DNA_pol_Y-fam_lit_finger_sf"/>
</dbReference>
<dbReference type="Gene3D" id="1.10.150.810">
    <property type="match status" value="1"/>
</dbReference>
<protein>
    <recommendedName>
        <fullName evidence="2">UmuC domain-containing protein</fullName>
    </recommendedName>
</protein>
<dbReference type="GO" id="GO:0005634">
    <property type="term" value="C:nucleus"/>
    <property type="evidence" value="ECO:0007669"/>
    <property type="project" value="TreeGrafter"/>
</dbReference>
<proteinExistence type="predicted"/>
<dbReference type="PROSITE" id="PS50173">
    <property type="entry name" value="UMUC"/>
    <property type="match status" value="1"/>
</dbReference>
<feature type="domain" description="UmuC" evidence="2">
    <location>
        <begin position="163"/>
        <end position="366"/>
    </location>
</feature>
<name>A0AAD1U045_EUPCR</name>
<dbReference type="Pfam" id="PF00817">
    <property type="entry name" value="IMS"/>
    <property type="match status" value="1"/>
</dbReference>
<accession>A0AAD1U045</accession>
<sequence length="593" mass="66983">MLKIEESTPRRKQDSFVNDISFSDLSIDAKACCPKLCSPDVVHECSNKSPFSVTFSDLASCFNSNSIKTKKSIPKVDRALPEGPNEETKTGAIKAQNQTVTDKVSVMAANWENKEKEKIKEVKRKAAHWKNKIKAMKDKDRISELLKAKILSLKASRDLSRTWIHVCLDDFYVSVAILRQPLLKGKPVVLSSEDSISKVSEERKKNSDNSFIASANSLASEFNLKPGMPIALAKQLCPGVKVVDQKDCRDSASKKVSDKFRDILVKYDRDCESIGLDECSLDITDYLYRNNMHTLDCKERLAQEIREKVYKATELTCRAGVGANKLLAKICASVSAPDGCYVLPNDSEQIEDFTSDLNIDKIPGIGISARRELNELGIYKNRDILDKALEIYCIYNEKNVNRYLLDALGISRNVHDITMKKPSENIITISETFKPIRDKKVLYDKINQLSALAADQCCEKGVLAKRIKIEIKNQQYESAIKRRSLIHPIGTKQQIAKEVCYMVDEIHPIGITRVLTIYLRDLVKKSKYLPKNSIGDYFKKHKNKREYFKEVKKNLKNAPVSKTLIGSNVSSKRNVDIPKNVPGSILSFFQKSK</sequence>
<dbReference type="GO" id="GO:0003684">
    <property type="term" value="F:damaged DNA binding"/>
    <property type="evidence" value="ECO:0007669"/>
    <property type="project" value="InterPro"/>
</dbReference>
<organism evidence="3 4">
    <name type="scientific">Euplotes crassus</name>
    <dbReference type="NCBI Taxonomy" id="5936"/>
    <lineage>
        <taxon>Eukaryota</taxon>
        <taxon>Sar</taxon>
        <taxon>Alveolata</taxon>
        <taxon>Ciliophora</taxon>
        <taxon>Intramacronucleata</taxon>
        <taxon>Spirotrichea</taxon>
        <taxon>Hypotrichia</taxon>
        <taxon>Euplotida</taxon>
        <taxon>Euplotidae</taxon>
        <taxon>Moneuplotes</taxon>
    </lineage>
</organism>
<evidence type="ECO:0000313" key="3">
    <source>
        <dbReference type="EMBL" id="CAI2359616.1"/>
    </source>
</evidence>
<dbReference type="InterPro" id="IPR050116">
    <property type="entry name" value="DNA_polymerase-Y"/>
</dbReference>
<feature type="coiled-coil region" evidence="1">
    <location>
        <begin position="112"/>
        <end position="139"/>
    </location>
</feature>